<dbReference type="EMBL" id="BART01005273">
    <property type="protein sequence ID" value="GAG63580.1"/>
    <property type="molecule type" value="Genomic_DNA"/>
</dbReference>
<evidence type="ECO:0000256" key="5">
    <source>
        <dbReference type="ARBA" id="ARBA00022759"/>
    </source>
</evidence>
<evidence type="ECO:0000256" key="4">
    <source>
        <dbReference type="ARBA" id="ARBA00022723"/>
    </source>
</evidence>
<keyword evidence="4" id="KW-0479">Metal-binding</keyword>
<evidence type="ECO:0000256" key="6">
    <source>
        <dbReference type="ARBA" id="ARBA00022801"/>
    </source>
</evidence>
<organism evidence="8">
    <name type="scientific">marine sediment metagenome</name>
    <dbReference type="NCBI Taxonomy" id="412755"/>
    <lineage>
        <taxon>unclassified sequences</taxon>
        <taxon>metagenomes</taxon>
        <taxon>ecological metagenomes</taxon>
    </lineage>
</organism>
<proteinExistence type="inferred from homology"/>
<sequence>MKVILINNQSKIKLDLDLIREVAAYISDKFDKDLKSELNIVFSDGKEIRKLNKKYRKIDRETDVLSFSYISDKDKIGPGASSYTVGEIIICPEVAQSNILKQDENWNLNLEIILLIIHGILHIYNYDHIEEKDKANMEGIQESLMSDIRRTFSL</sequence>
<evidence type="ECO:0000313" key="8">
    <source>
        <dbReference type="EMBL" id="GAG63580.1"/>
    </source>
</evidence>
<dbReference type="PANTHER" id="PTHR46986">
    <property type="entry name" value="ENDORIBONUCLEASE YBEY, CHLOROPLASTIC"/>
    <property type="match status" value="1"/>
</dbReference>
<evidence type="ECO:0000256" key="1">
    <source>
        <dbReference type="ARBA" id="ARBA00001947"/>
    </source>
</evidence>
<dbReference type="GO" id="GO:0004222">
    <property type="term" value="F:metalloendopeptidase activity"/>
    <property type="evidence" value="ECO:0007669"/>
    <property type="project" value="InterPro"/>
</dbReference>
<dbReference type="GO" id="GO:0004519">
    <property type="term" value="F:endonuclease activity"/>
    <property type="evidence" value="ECO:0007669"/>
    <property type="project" value="UniProtKB-KW"/>
</dbReference>
<dbReference type="Gene3D" id="3.40.390.30">
    <property type="entry name" value="Metalloproteases ('zincins'), catalytic domain"/>
    <property type="match status" value="1"/>
</dbReference>
<comment type="cofactor">
    <cofactor evidence="1">
        <name>Zn(2+)</name>
        <dbReference type="ChEBI" id="CHEBI:29105"/>
    </cofactor>
</comment>
<evidence type="ECO:0000256" key="3">
    <source>
        <dbReference type="ARBA" id="ARBA00022722"/>
    </source>
</evidence>
<dbReference type="NCBIfam" id="TIGR00043">
    <property type="entry name" value="rRNA maturation RNase YbeY"/>
    <property type="match status" value="1"/>
</dbReference>
<keyword evidence="7" id="KW-0862">Zinc</keyword>
<comment type="caution">
    <text evidence="8">The sequence shown here is derived from an EMBL/GenBank/DDBJ whole genome shotgun (WGS) entry which is preliminary data.</text>
</comment>
<keyword evidence="3" id="KW-0540">Nuclease</keyword>
<keyword evidence="5" id="KW-0255">Endonuclease</keyword>
<comment type="similarity">
    <text evidence="2">Belongs to the endoribonuclease YbeY family.</text>
</comment>
<reference evidence="8" key="1">
    <citation type="journal article" date="2014" name="Front. Microbiol.">
        <title>High frequency of phylogenetically diverse reductive dehalogenase-homologous genes in deep subseafloor sedimentary metagenomes.</title>
        <authorList>
            <person name="Kawai M."/>
            <person name="Futagami T."/>
            <person name="Toyoda A."/>
            <person name="Takaki Y."/>
            <person name="Nishi S."/>
            <person name="Hori S."/>
            <person name="Arai W."/>
            <person name="Tsubouchi T."/>
            <person name="Morono Y."/>
            <person name="Uchiyama I."/>
            <person name="Ito T."/>
            <person name="Fujiyama A."/>
            <person name="Inagaki F."/>
            <person name="Takami H."/>
        </authorList>
    </citation>
    <scope>NUCLEOTIDE SEQUENCE</scope>
    <source>
        <strain evidence="8">Expedition CK06-06</strain>
    </source>
</reference>
<dbReference type="HAMAP" id="MF_00009">
    <property type="entry name" value="Endoribonucl_YbeY"/>
    <property type="match status" value="1"/>
</dbReference>
<name>X0Z2T9_9ZZZZ</name>
<gene>
    <name evidence="8" type="ORF">S01H4_12425</name>
</gene>
<dbReference type="PANTHER" id="PTHR46986:SF1">
    <property type="entry name" value="ENDORIBONUCLEASE YBEY, CHLOROPLASTIC"/>
    <property type="match status" value="1"/>
</dbReference>
<dbReference type="AlphaFoldDB" id="X0Z2T9"/>
<accession>X0Z2T9</accession>
<dbReference type="InterPro" id="IPR002036">
    <property type="entry name" value="YbeY"/>
</dbReference>
<dbReference type="GO" id="GO:0046872">
    <property type="term" value="F:metal ion binding"/>
    <property type="evidence" value="ECO:0007669"/>
    <property type="project" value="UniProtKB-KW"/>
</dbReference>
<protein>
    <submittedName>
        <fullName evidence="8">Uncharacterized protein</fullName>
    </submittedName>
</protein>
<dbReference type="InterPro" id="IPR023091">
    <property type="entry name" value="MetalPrtase_cat_dom_sf_prd"/>
</dbReference>
<dbReference type="Pfam" id="PF02130">
    <property type="entry name" value="YbeY"/>
    <property type="match status" value="1"/>
</dbReference>
<evidence type="ECO:0000256" key="2">
    <source>
        <dbReference type="ARBA" id="ARBA00010875"/>
    </source>
</evidence>
<dbReference type="SUPFAM" id="SSF55486">
    <property type="entry name" value="Metalloproteases ('zincins'), catalytic domain"/>
    <property type="match status" value="1"/>
</dbReference>
<evidence type="ECO:0000256" key="7">
    <source>
        <dbReference type="ARBA" id="ARBA00022833"/>
    </source>
</evidence>
<dbReference type="GO" id="GO:0006364">
    <property type="term" value="P:rRNA processing"/>
    <property type="evidence" value="ECO:0007669"/>
    <property type="project" value="InterPro"/>
</dbReference>
<keyword evidence="6" id="KW-0378">Hydrolase</keyword>